<organism evidence="3 4">
    <name type="scientific">Trichomonas vaginalis (strain ATCC PRA-98 / G3)</name>
    <dbReference type="NCBI Taxonomy" id="412133"/>
    <lineage>
        <taxon>Eukaryota</taxon>
        <taxon>Metamonada</taxon>
        <taxon>Parabasalia</taxon>
        <taxon>Trichomonadida</taxon>
        <taxon>Trichomonadidae</taxon>
        <taxon>Trichomonas</taxon>
    </lineage>
</organism>
<dbReference type="EMBL" id="DS113267">
    <property type="protein sequence ID" value="EAY14642.1"/>
    <property type="molecule type" value="Genomic_DNA"/>
</dbReference>
<feature type="compositionally biased region" description="Polar residues" evidence="2">
    <location>
        <begin position="418"/>
        <end position="428"/>
    </location>
</feature>
<feature type="compositionally biased region" description="Basic and acidic residues" evidence="2">
    <location>
        <begin position="316"/>
        <end position="328"/>
    </location>
</feature>
<evidence type="ECO:0000313" key="3">
    <source>
        <dbReference type="EMBL" id="EAY14642.1"/>
    </source>
</evidence>
<evidence type="ECO:0000313" key="4">
    <source>
        <dbReference type="Proteomes" id="UP000001542"/>
    </source>
</evidence>
<dbReference type="SMR" id="A2DY33"/>
<sequence length="500" mass="56807">MENKLRVYELIDELKQCLISDEVSTSLDKCKVLYDSILNVTDQIELEQKKKELQNEYKTFNELCSKINPMQLYAQSSYSLKELLANIKNVVQNLNKDENIPLNHSDEYISSLNDINSFIIKIKDSINSRTLDQDIFTDSETFENNYFGNYIITLTKTRAEKTSLSSLSVHVGELCTKLRNIRECNNHEAEIEELNQYFNFEDLFMTTEELQKRLAEMSSEVHNNPNTTDSYLNELSSELLKLSRVKIIQNGDIVNINNEPDEYKNLSRKELIDLIKELKEKQEIPQPKIRKVEPYPEIPDPGPLFKLHLLPGARENKTRSLKEKKPTEPAHQVKKSASTKSIHDTTPSSPQPKRKSGLIAPGYLSRRPRVPNTPSVLESNTTDKPKEARKRALSAENSRIFSKIPQKAPSPSRILASPSRSIASPSKPISTQKSSISAISSPKRPIRNQVSEEKGDNTAQTPTKPARPRSRSIPGSPLSKDRFAHLASSYAQHPKKKKSI</sequence>
<keyword evidence="4" id="KW-1185">Reference proteome</keyword>
<keyword evidence="1" id="KW-0175">Coiled coil</keyword>
<accession>A2DY33</accession>
<gene>
    <name evidence="3" type="ORF">TVAG_460590</name>
</gene>
<reference evidence="3" key="1">
    <citation type="submission" date="2006-10" db="EMBL/GenBank/DDBJ databases">
        <authorList>
            <person name="Amadeo P."/>
            <person name="Zhao Q."/>
            <person name="Wortman J."/>
            <person name="Fraser-Liggett C."/>
            <person name="Carlton J."/>
        </authorList>
    </citation>
    <scope>NUCLEOTIDE SEQUENCE</scope>
    <source>
        <strain evidence="3">G3</strain>
    </source>
</reference>
<dbReference type="AlphaFoldDB" id="A2DY33"/>
<feature type="compositionally biased region" description="Low complexity" evidence="2">
    <location>
        <begin position="429"/>
        <end position="441"/>
    </location>
</feature>
<dbReference type="InParanoid" id="A2DY33"/>
<proteinExistence type="predicted"/>
<evidence type="ECO:0000256" key="1">
    <source>
        <dbReference type="SAM" id="Coils"/>
    </source>
</evidence>
<feature type="compositionally biased region" description="Polar residues" evidence="2">
    <location>
        <begin position="335"/>
        <end position="348"/>
    </location>
</feature>
<dbReference type="Proteomes" id="UP000001542">
    <property type="component" value="Unassembled WGS sequence"/>
</dbReference>
<reference evidence="3" key="2">
    <citation type="journal article" date="2007" name="Science">
        <title>Draft genome sequence of the sexually transmitted pathogen Trichomonas vaginalis.</title>
        <authorList>
            <person name="Carlton J.M."/>
            <person name="Hirt R.P."/>
            <person name="Silva J.C."/>
            <person name="Delcher A.L."/>
            <person name="Schatz M."/>
            <person name="Zhao Q."/>
            <person name="Wortman J.R."/>
            <person name="Bidwell S.L."/>
            <person name="Alsmark U.C.M."/>
            <person name="Besteiro S."/>
            <person name="Sicheritz-Ponten T."/>
            <person name="Noel C.J."/>
            <person name="Dacks J.B."/>
            <person name="Foster P.G."/>
            <person name="Simillion C."/>
            <person name="Van de Peer Y."/>
            <person name="Miranda-Saavedra D."/>
            <person name="Barton G.J."/>
            <person name="Westrop G.D."/>
            <person name="Mueller S."/>
            <person name="Dessi D."/>
            <person name="Fiori P.L."/>
            <person name="Ren Q."/>
            <person name="Paulsen I."/>
            <person name="Zhang H."/>
            <person name="Bastida-Corcuera F.D."/>
            <person name="Simoes-Barbosa A."/>
            <person name="Brown M.T."/>
            <person name="Hayes R.D."/>
            <person name="Mukherjee M."/>
            <person name="Okumura C.Y."/>
            <person name="Schneider R."/>
            <person name="Smith A.J."/>
            <person name="Vanacova S."/>
            <person name="Villalvazo M."/>
            <person name="Haas B.J."/>
            <person name="Pertea M."/>
            <person name="Feldblyum T.V."/>
            <person name="Utterback T.R."/>
            <person name="Shu C.L."/>
            <person name="Osoegawa K."/>
            <person name="de Jong P.J."/>
            <person name="Hrdy I."/>
            <person name="Horvathova L."/>
            <person name="Zubacova Z."/>
            <person name="Dolezal P."/>
            <person name="Malik S.B."/>
            <person name="Logsdon J.M. Jr."/>
            <person name="Henze K."/>
            <person name="Gupta A."/>
            <person name="Wang C.C."/>
            <person name="Dunne R.L."/>
            <person name="Upcroft J.A."/>
            <person name="Upcroft P."/>
            <person name="White O."/>
            <person name="Salzberg S.L."/>
            <person name="Tang P."/>
            <person name="Chiu C.-H."/>
            <person name="Lee Y.-S."/>
            <person name="Embley T.M."/>
            <person name="Coombs G.H."/>
            <person name="Mottram J.C."/>
            <person name="Tachezy J."/>
            <person name="Fraser-Liggett C.M."/>
            <person name="Johnson P.J."/>
        </authorList>
    </citation>
    <scope>NUCLEOTIDE SEQUENCE [LARGE SCALE GENOMIC DNA]</scope>
    <source>
        <strain evidence="3">G3</strain>
    </source>
</reference>
<dbReference type="VEuPathDB" id="TrichDB:TVAG_460590"/>
<feature type="coiled-coil region" evidence="1">
    <location>
        <begin position="43"/>
        <end position="100"/>
    </location>
</feature>
<name>A2DY33_TRIV3</name>
<feature type="region of interest" description="Disordered" evidence="2">
    <location>
        <begin position="316"/>
        <end position="500"/>
    </location>
</feature>
<evidence type="ECO:0000256" key="2">
    <source>
        <dbReference type="SAM" id="MobiDB-lite"/>
    </source>
</evidence>
<protein>
    <submittedName>
        <fullName evidence="3">Uncharacterized protein</fullName>
    </submittedName>
</protein>